<dbReference type="GO" id="GO:0051262">
    <property type="term" value="P:protein tetramerization"/>
    <property type="evidence" value="ECO:0007669"/>
    <property type="project" value="InterPro"/>
</dbReference>
<sequence>MSQSTVTEEGGTFEHLWSSLEPDSTYFELPPGSQPGERPVPSTSTPGSHCSAAEVSMDVYHMRDMNDNVMSQYNLLSSSMESLGSRATSASPYSSENASSSAVPTPSPYSQPNSTFEGLSPAPAIPSNTDYPGPHTFQVSFQQSSTAKSATWTYSPLLKKLYCQIAKTCPIQIKLSSSPPHGSIIRAMPIYKKAEHVTEVVKRCPNHELGRDFNDGQAAPASHLIRVEGNNLSQYVDDPVTGRQSVFLPYEAPQVGTEFTTILYNFMCNSSCVGGMNRRPILIIITLETRDGQVLGRRSFEGRICACPGRDRKADEDHFREQQALNESVAKNGGASKRNFKQCPPNIPSPNINMRKRRHGEEEIYYIPVRGRENFELLMKIKDSLELVELVPQQLVDSYRQQTQQQLLQRPTFFLCHYRTALVCFSAACVSLTIPPLLTGSNMLNNNHHMQANGDMNGGHSSQTMSASHCSPPPPYNPDPSLVSFLTSLGCQHFIEYFTSQGLQSVYHLQTLSMEDLGALKIPEQSRLAIWRGLQEMKQGQLMRSSSNMAASAMAAIGAAGGELQRQRVMEAVHFRVRHTITIPNRPGWADFGFDMPDCKMSRSKHCIKEEFMESDVH</sequence>
<keyword evidence="6 14" id="KW-0862">Zinc</keyword>
<evidence type="ECO:0000256" key="1">
    <source>
        <dbReference type="ARBA" id="ARBA00006167"/>
    </source>
</evidence>
<evidence type="ECO:0000256" key="16">
    <source>
        <dbReference type="RuleBase" id="RU003304"/>
    </source>
</evidence>
<name>A0A8D3CMR8_SCOMX</name>
<keyword evidence="16" id="KW-0131">Cell cycle</keyword>
<evidence type="ECO:0000256" key="2">
    <source>
        <dbReference type="ARBA" id="ARBA00011393"/>
    </source>
</evidence>
<dbReference type="CDD" id="cd08367">
    <property type="entry name" value="P53"/>
    <property type="match status" value="1"/>
</dbReference>
<evidence type="ECO:0000259" key="18">
    <source>
        <dbReference type="SMART" id="SM00454"/>
    </source>
</evidence>
<keyword evidence="12 16" id="KW-0539">Nucleus</keyword>
<dbReference type="GO" id="GO:0005634">
    <property type="term" value="C:nucleus"/>
    <property type="evidence" value="ECO:0007669"/>
    <property type="project" value="UniProtKB-SubCell"/>
</dbReference>
<keyword evidence="4 16" id="KW-0053">Apoptosis</keyword>
<dbReference type="Pfam" id="PF00870">
    <property type="entry name" value="P53"/>
    <property type="match status" value="1"/>
</dbReference>
<dbReference type="Proteomes" id="UP000694558">
    <property type="component" value="Chromosome 11"/>
</dbReference>
<keyword evidence="3" id="KW-0597">Phosphoprotein</keyword>
<evidence type="ECO:0000256" key="17">
    <source>
        <dbReference type="SAM" id="MobiDB-lite"/>
    </source>
</evidence>
<protein>
    <recommendedName>
        <fullName evidence="16">Cellular tumor antigen p53</fullName>
    </recommendedName>
</protein>
<accession>A0A8D3CMR8</accession>
<gene>
    <name evidence="19" type="primary">TP73</name>
</gene>
<keyword evidence="9 16" id="KW-0238">DNA-binding</keyword>
<dbReference type="AlphaFoldDB" id="A0A8D3CMR8"/>
<dbReference type="PANTHER" id="PTHR11447">
    <property type="entry name" value="CELLULAR TUMOR ANTIGEN P53"/>
    <property type="match status" value="1"/>
</dbReference>
<dbReference type="GO" id="GO:0000978">
    <property type="term" value="F:RNA polymerase II cis-regulatory region sequence-specific DNA binding"/>
    <property type="evidence" value="ECO:0007669"/>
    <property type="project" value="TreeGrafter"/>
</dbReference>
<feature type="binding site" evidence="14">
    <location>
        <position position="207"/>
    </location>
    <ligand>
        <name>Zn(2+)</name>
        <dbReference type="ChEBI" id="CHEBI:29105"/>
    </ligand>
</feature>
<dbReference type="InterPro" id="IPR057064">
    <property type="entry name" value="P53_central_site"/>
</dbReference>
<organism evidence="19 20">
    <name type="scientific">Scophthalmus maximus</name>
    <name type="common">Turbot</name>
    <name type="synonym">Psetta maxima</name>
    <dbReference type="NCBI Taxonomy" id="52904"/>
    <lineage>
        <taxon>Eukaryota</taxon>
        <taxon>Metazoa</taxon>
        <taxon>Chordata</taxon>
        <taxon>Craniata</taxon>
        <taxon>Vertebrata</taxon>
        <taxon>Euteleostomi</taxon>
        <taxon>Actinopterygii</taxon>
        <taxon>Neopterygii</taxon>
        <taxon>Teleostei</taxon>
        <taxon>Neoteleostei</taxon>
        <taxon>Acanthomorphata</taxon>
        <taxon>Carangaria</taxon>
        <taxon>Pleuronectiformes</taxon>
        <taxon>Pleuronectoidei</taxon>
        <taxon>Scophthalmidae</taxon>
        <taxon>Scophthalmus</taxon>
    </lineage>
</organism>
<feature type="site" description="Interaction with DNA" evidence="15">
    <location>
        <position position="148"/>
    </location>
</feature>
<keyword evidence="8 16" id="KW-0805">Transcription regulation</keyword>
<dbReference type="InterPro" id="IPR012346">
    <property type="entry name" value="p53/RUNT-type_TF_DNA-bd_sf"/>
</dbReference>
<evidence type="ECO:0000256" key="11">
    <source>
        <dbReference type="ARBA" id="ARBA00023163"/>
    </source>
</evidence>
<proteinExistence type="inferred from homology"/>
<evidence type="ECO:0000256" key="5">
    <source>
        <dbReference type="ARBA" id="ARBA00022723"/>
    </source>
</evidence>
<dbReference type="InterPro" id="IPR008967">
    <property type="entry name" value="p53-like_TF_DNA-bd_sf"/>
</dbReference>
<feature type="region of interest" description="Disordered" evidence="17">
    <location>
        <begin position="328"/>
        <end position="354"/>
    </location>
</feature>
<dbReference type="InterPro" id="IPR036674">
    <property type="entry name" value="p53_tetramer_sf"/>
</dbReference>
<keyword evidence="7" id="KW-0832">Ubl conjugation</keyword>
<evidence type="ECO:0000256" key="10">
    <source>
        <dbReference type="ARBA" id="ARBA00023159"/>
    </source>
</evidence>
<keyword evidence="10 16" id="KW-0010">Activator</keyword>
<reference evidence="19" key="2">
    <citation type="submission" date="2025-08" db="UniProtKB">
        <authorList>
            <consortium name="Ensembl"/>
        </authorList>
    </citation>
    <scope>IDENTIFICATION</scope>
</reference>
<evidence type="ECO:0000256" key="9">
    <source>
        <dbReference type="ARBA" id="ARBA00023125"/>
    </source>
</evidence>
<dbReference type="GO" id="GO:0005737">
    <property type="term" value="C:cytoplasm"/>
    <property type="evidence" value="ECO:0007669"/>
    <property type="project" value="UniProtKB-SubCell"/>
</dbReference>
<dbReference type="GO" id="GO:0006915">
    <property type="term" value="P:apoptotic process"/>
    <property type="evidence" value="ECO:0007669"/>
    <property type="project" value="UniProtKB-KW"/>
</dbReference>
<evidence type="ECO:0000256" key="3">
    <source>
        <dbReference type="ARBA" id="ARBA00022553"/>
    </source>
</evidence>
<keyword evidence="16" id="KW-0963">Cytoplasm</keyword>
<feature type="binding site" evidence="14">
    <location>
        <position position="204"/>
    </location>
    <ligand>
        <name>Zn(2+)</name>
        <dbReference type="ChEBI" id="CHEBI:29105"/>
    </ligand>
</feature>
<feature type="binding site" evidence="14">
    <location>
        <position position="272"/>
    </location>
    <ligand>
        <name>Zn(2+)</name>
        <dbReference type="ChEBI" id="CHEBI:29105"/>
    </ligand>
</feature>
<evidence type="ECO:0000256" key="14">
    <source>
        <dbReference type="PIRSR" id="PIRSR602117-1"/>
    </source>
</evidence>
<evidence type="ECO:0000313" key="19">
    <source>
        <dbReference type="Ensembl" id="ENSSMAP00000048576.1"/>
    </source>
</evidence>
<dbReference type="SMART" id="SM00454">
    <property type="entry name" value="SAM"/>
    <property type="match status" value="1"/>
</dbReference>
<dbReference type="FunFam" id="2.60.40.720:FF:000002">
    <property type="entry name" value="Cellular tumor antigen p53"/>
    <property type="match status" value="1"/>
</dbReference>
<dbReference type="SUPFAM" id="SSF47719">
    <property type="entry name" value="p53 tetramerization domain"/>
    <property type="match status" value="1"/>
</dbReference>
<dbReference type="InterPro" id="IPR010991">
    <property type="entry name" value="p53_tetrameristn"/>
</dbReference>
<evidence type="ECO:0000256" key="13">
    <source>
        <dbReference type="ARBA" id="ARBA00045328"/>
    </source>
</evidence>
<comment type="cofactor">
    <cofactor evidence="14 16">
        <name>Zn(2+)</name>
        <dbReference type="ChEBI" id="CHEBI:29105"/>
    </cofactor>
    <text evidence="14 16">Binds 1 zinc ion per subunit.</text>
</comment>
<evidence type="ECO:0000256" key="7">
    <source>
        <dbReference type="ARBA" id="ARBA00022843"/>
    </source>
</evidence>
<dbReference type="Gene3D" id="2.60.40.720">
    <property type="match status" value="1"/>
</dbReference>
<feature type="region of interest" description="Disordered" evidence="17">
    <location>
        <begin position="451"/>
        <end position="474"/>
    </location>
</feature>
<dbReference type="SUPFAM" id="SSF49417">
    <property type="entry name" value="p53-like transcription factors"/>
    <property type="match status" value="1"/>
</dbReference>
<evidence type="ECO:0000256" key="12">
    <source>
        <dbReference type="ARBA" id="ARBA00023242"/>
    </source>
</evidence>
<dbReference type="SUPFAM" id="SSF47769">
    <property type="entry name" value="SAM/Pointed domain"/>
    <property type="match status" value="1"/>
</dbReference>
<dbReference type="InterPro" id="IPR001660">
    <property type="entry name" value="SAM"/>
</dbReference>
<comment type="subunit">
    <text evidence="2 16">Binds DNA as a homotetramer.</text>
</comment>
<dbReference type="Ensembl" id="ENSSMAT00000060453.1">
    <property type="protein sequence ID" value="ENSSMAP00000048576.1"/>
    <property type="gene ID" value="ENSSMAG00000015862.2"/>
</dbReference>
<evidence type="ECO:0000256" key="4">
    <source>
        <dbReference type="ARBA" id="ARBA00022703"/>
    </source>
</evidence>
<dbReference type="PROSITE" id="PS00348">
    <property type="entry name" value="P53"/>
    <property type="match status" value="1"/>
</dbReference>
<dbReference type="GO" id="GO:0000981">
    <property type="term" value="F:DNA-binding transcription factor activity, RNA polymerase II-specific"/>
    <property type="evidence" value="ECO:0007669"/>
    <property type="project" value="TreeGrafter"/>
</dbReference>
<dbReference type="InterPro" id="IPR013761">
    <property type="entry name" value="SAM/pointed_sf"/>
</dbReference>
<keyword evidence="11 16" id="KW-0804">Transcription</keyword>
<feature type="compositionally biased region" description="Low complexity" evidence="17">
    <location>
        <begin position="89"/>
        <end position="102"/>
    </location>
</feature>
<dbReference type="InterPro" id="IPR011615">
    <property type="entry name" value="p53_DNA-bd"/>
</dbReference>
<dbReference type="Pfam" id="PF07647">
    <property type="entry name" value="SAM_2"/>
    <property type="match status" value="1"/>
</dbReference>
<reference evidence="19" key="1">
    <citation type="submission" date="2023-05" db="EMBL/GenBank/DDBJ databases">
        <title>High-quality long-read genome of Scophthalmus maximus.</title>
        <authorList>
            <person name="Lien S."/>
            <person name="Martinez P."/>
        </authorList>
    </citation>
    <scope>NUCLEOTIDE SEQUENCE [LARGE SCALE GENOMIC DNA]</scope>
</reference>
<dbReference type="Pfam" id="PF07710">
    <property type="entry name" value="P53_tetramer"/>
    <property type="match status" value="1"/>
</dbReference>
<feature type="compositionally biased region" description="Polar residues" evidence="17">
    <location>
        <begin position="108"/>
        <end position="117"/>
    </location>
</feature>
<feature type="binding site" evidence="14">
    <location>
        <position position="268"/>
    </location>
    <ligand>
        <name>Zn(2+)</name>
        <dbReference type="ChEBI" id="CHEBI:29105"/>
    </ligand>
</feature>
<dbReference type="PANTHER" id="PTHR11447:SF21">
    <property type="entry name" value="TUMOR PROTEIN P73"/>
    <property type="match status" value="1"/>
</dbReference>
<dbReference type="Gene3D" id="4.10.170.10">
    <property type="entry name" value="p53-like tetramerisation domain"/>
    <property type="match status" value="1"/>
</dbReference>
<dbReference type="PRINTS" id="PR00386">
    <property type="entry name" value="P53SUPPRESSR"/>
</dbReference>
<feature type="region of interest" description="Disordered" evidence="17">
    <location>
        <begin position="1"/>
        <end position="50"/>
    </location>
</feature>
<evidence type="ECO:0000256" key="6">
    <source>
        <dbReference type="ARBA" id="ARBA00022833"/>
    </source>
</evidence>
<feature type="region of interest" description="Disordered" evidence="17">
    <location>
        <begin position="85"/>
        <end position="136"/>
    </location>
</feature>
<keyword evidence="5 14" id="KW-0479">Metal-binding</keyword>
<dbReference type="GeneTree" id="ENSGT00950000183153"/>
<dbReference type="Gene3D" id="1.10.150.50">
    <property type="entry name" value="Transcription Factor, Ets-1"/>
    <property type="match status" value="1"/>
</dbReference>
<dbReference type="InterPro" id="IPR002117">
    <property type="entry name" value="p53_tumour_suppressor"/>
</dbReference>
<evidence type="ECO:0000256" key="8">
    <source>
        <dbReference type="ARBA" id="ARBA00023015"/>
    </source>
</evidence>
<comment type="function">
    <text evidence="13 16">Multifunctional transcription factor that induces cell cycle arrest, DNA repair or apoptosis upon binding to its target DNA sequence. Acts as a tumor suppressor in many tumor types; induces growth arrest or apoptosis depending on the physiological circumstances and cell type. Negatively regulates cell division by controlling expression of a set of genes required for this process. One of the activated genes is an inhibitor of cyclin-dependent kinases. Apoptosis induction seems to be mediated either by stimulation of BAX and FAS antigen expression, or by repression of Bcl-2 expression.</text>
</comment>
<comment type="similarity">
    <text evidence="1 16">Belongs to the p53 family.</text>
</comment>
<feature type="domain" description="SAM" evidence="18">
    <location>
        <begin position="474"/>
        <end position="540"/>
    </location>
</feature>
<evidence type="ECO:0000256" key="15">
    <source>
        <dbReference type="PIRSR" id="PIRSR602117-2"/>
    </source>
</evidence>
<dbReference type="GO" id="GO:0046872">
    <property type="term" value="F:metal ion binding"/>
    <property type="evidence" value="ECO:0007669"/>
    <property type="project" value="UniProtKB-KW"/>
</dbReference>
<comment type="subcellular location">
    <subcellularLocation>
        <location evidence="16">Cytoplasm</location>
    </subcellularLocation>
    <subcellularLocation>
        <location evidence="16">Nucleus</location>
    </subcellularLocation>
</comment>
<evidence type="ECO:0000313" key="20">
    <source>
        <dbReference type="Proteomes" id="UP000694558"/>
    </source>
</evidence>